<comment type="similarity">
    <text evidence="1">Belongs to the Tango6 family.</text>
</comment>
<dbReference type="OrthoDB" id="39591at2759"/>
<dbReference type="PANTHER" id="PTHR20959">
    <property type="entry name" value="TRANSPORT AND GOLGI ORGANIZATION PROTEIN 6 FAMILY MEMBER"/>
    <property type="match status" value="1"/>
</dbReference>
<reference evidence="5 6" key="1">
    <citation type="journal article" date="2011" name="Nat. Biotechnol.">
        <title>Comparative genomic analysis of the thermophilic biomass-degrading fungi Myceliophthora thermophila and Thielavia terrestris.</title>
        <authorList>
            <person name="Berka R.M."/>
            <person name="Grigoriev I.V."/>
            <person name="Otillar R."/>
            <person name="Salamov A."/>
            <person name="Grimwood J."/>
            <person name="Reid I."/>
            <person name="Ishmael N."/>
            <person name="John T."/>
            <person name="Darmond C."/>
            <person name="Moisan M.-C."/>
            <person name="Henrissat B."/>
            <person name="Coutinho P.M."/>
            <person name="Lombard V."/>
            <person name="Natvig D.O."/>
            <person name="Lindquist E."/>
            <person name="Schmutz J."/>
            <person name="Lucas S."/>
            <person name="Harris P."/>
            <person name="Powlowski J."/>
            <person name="Bellemare A."/>
            <person name="Taylor D."/>
            <person name="Butler G."/>
            <person name="de Vries R.P."/>
            <person name="Allijn I.E."/>
            <person name="van den Brink J."/>
            <person name="Ushinsky S."/>
            <person name="Storms R."/>
            <person name="Powell A.J."/>
            <person name="Paulsen I.T."/>
            <person name="Elbourne L.D.H."/>
            <person name="Baker S.E."/>
            <person name="Magnuson J."/>
            <person name="LaBoissiere S."/>
            <person name="Clutterbuck A.J."/>
            <person name="Martinez D."/>
            <person name="Wogulis M."/>
            <person name="de Leon A.L."/>
            <person name="Rey M.W."/>
            <person name="Tsang A."/>
        </authorList>
    </citation>
    <scope>NUCLEOTIDE SEQUENCE [LARGE SCALE GENOMIC DNA]</scope>
    <source>
        <strain evidence="6">ATCC 42464 / BCRC 31852 / DSM 1799</strain>
    </source>
</reference>
<evidence type="ECO:0000256" key="1">
    <source>
        <dbReference type="ARBA" id="ARBA00005724"/>
    </source>
</evidence>
<gene>
    <name evidence="5" type="ORF">MYCTH_2312426</name>
</gene>
<feature type="domain" description="RNA polymerase II assembly factor Rtp1 C-terminal" evidence="4">
    <location>
        <begin position="470"/>
        <end position="571"/>
    </location>
</feature>
<dbReference type="KEGG" id="mtm:MYCTH_2312426"/>
<dbReference type="SUPFAM" id="SSF48371">
    <property type="entry name" value="ARM repeat"/>
    <property type="match status" value="1"/>
</dbReference>
<evidence type="ECO:0000256" key="2">
    <source>
        <dbReference type="SAM" id="MobiDB-lite"/>
    </source>
</evidence>
<dbReference type="Proteomes" id="UP000007322">
    <property type="component" value="Chromosome 7"/>
</dbReference>
<dbReference type="Pfam" id="PF10304">
    <property type="entry name" value="RTP1_C2"/>
    <property type="match status" value="1"/>
</dbReference>
<dbReference type="InterPro" id="IPR019451">
    <property type="entry name" value="Rtp1_C1"/>
</dbReference>
<evidence type="ECO:0000259" key="3">
    <source>
        <dbReference type="Pfam" id="PF10304"/>
    </source>
</evidence>
<dbReference type="GO" id="GO:0009306">
    <property type="term" value="P:protein secretion"/>
    <property type="evidence" value="ECO:0007669"/>
    <property type="project" value="TreeGrafter"/>
</dbReference>
<protein>
    <recommendedName>
        <fullName evidence="7">RNA polymerase II assembly factor Rtp1 C-terminal domain-containing protein</fullName>
    </recommendedName>
</protein>
<dbReference type="Pfam" id="PF10363">
    <property type="entry name" value="RTP1_C1"/>
    <property type="match status" value="1"/>
</dbReference>
<dbReference type="PANTHER" id="PTHR20959:SF1">
    <property type="entry name" value="TRANSPORT AND GOLGI ORGANIZATION PROTEIN 6 HOMOLOG"/>
    <property type="match status" value="1"/>
</dbReference>
<sequence>MERSDGVRTTLEFVFSVHPTSTVRLSEAAVPQKRGANITQDALNLACNLLSTPASVPPEEWYAAVAPQLLALLDKGNDEPELVKAASYIIGFGILGKRATGAPGTAGWKYFAEPMLFRIKPPPGLPGATGTEDSEIIDLSKDKVIVSCTDLSTALRRLHALVVAHPNPGLCKRLLSPLLLSLWTLATWDETVQQTVVERVCEPALALLKIFLKLTPSPDLILLLVQNMGYVGGYNSSSPEWMYKAINDSEIAIVDTKQPIRSASASSPRLTLEDIERKVPKLLDLVTSTLSDADVSIAFLELFNSWLKSARRSKEPSIMIKQDQEQEDPISRLVEMRTLQAMMEKFPEKLATQPKHILNLVSQILSNSGEKAEDEDEVISVALSLLNMIVTTPGFQKSRVNPETLALIESSLDTLAKSPADFSQTASNLRLLLLYRDEVDPAESTSAAPTDRQVEDRKTYSLAISYITAPDSPPPVRSEGVNLLSTLITSRSPVLDIPGILVLLGGLLADEDEYIYLRVIKAYTLLCDAHPRSVVRELTDRFVDARETQALDARLRAGEALLQVVQRLGETFTGDLARETATALVTVAGRRPRRPRTEARRQREKAARERREREARDAWGGEVPDFSDPDDEDEDDDDVLGTGGGGGNSSLTREAKRRRKEVIERIVQGWEGKRGSEDVRVRASALSVLGAAVEANVAGLGRELVSGAVDLCVAVLQLEREEEKGILRRAAVMFVLSFVRALEDAREKGRDLGFGFGARAQEDVMRTLRYVAETDNDGLVVQHARDVVESLENWQVVRLMPSRTAAAPAFGGGLTRLAGLEVNPERSAPAAGSGGPGPAKPRIEEVE</sequence>
<feature type="region of interest" description="Disordered" evidence="2">
    <location>
        <begin position="821"/>
        <end position="847"/>
    </location>
</feature>
<dbReference type="EMBL" id="CP003008">
    <property type="protein sequence ID" value="AEO61825.1"/>
    <property type="molecule type" value="Genomic_DNA"/>
</dbReference>
<dbReference type="AlphaFoldDB" id="G2QQG2"/>
<dbReference type="HOGENOM" id="CLU_006300_0_0_1"/>
<name>G2QQG2_THET4</name>
<evidence type="ECO:0000313" key="5">
    <source>
        <dbReference type="EMBL" id="AEO61825.1"/>
    </source>
</evidence>
<dbReference type="Gene3D" id="1.25.10.10">
    <property type="entry name" value="Leucine-rich Repeat Variant"/>
    <property type="match status" value="1"/>
</dbReference>
<feature type="domain" description="RNA polymerase II assembly factor Rtp1 C-terminal" evidence="3">
    <location>
        <begin position="761"/>
        <end position="793"/>
    </location>
</feature>
<feature type="compositionally biased region" description="Basic and acidic residues" evidence="2">
    <location>
        <begin position="595"/>
        <end position="619"/>
    </location>
</feature>
<dbReference type="VEuPathDB" id="FungiDB:MYCTH_2312426"/>
<evidence type="ECO:0000259" key="4">
    <source>
        <dbReference type="Pfam" id="PF10363"/>
    </source>
</evidence>
<dbReference type="OMA" id="KRAYGAP"/>
<feature type="region of interest" description="Disordered" evidence="2">
    <location>
        <begin position="587"/>
        <end position="656"/>
    </location>
</feature>
<dbReference type="InterPro" id="IPR019414">
    <property type="entry name" value="Rtp1_C2"/>
</dbReference>
<accession>G2QQG2</accession>
<keyword evidence="6" id="KW-1185">Reference proteome</keyword>
<organism evidence="5 6">
    <name type="scientific">Thermothelomyces thermophilus (strain ATCC 42464 / BCRC 31852 / DSM 1799)</name>
    <name type="common">Sporotrichum thermophile</name>
    <dbReference type="NCBI Taxonomy" id="573729"/>
    <lineage>
        <taxon>Eukaryota</taxon>
        <taxon>Fungi</taxon>
        <taxon>Dikarya</taxon>
        <taxon>Ascomycota</taxon>
        <taxon>Pezizomycotina</taxon>
        <taxon>Sordariomycetes</taxon>
        <taxon>Sordariomycetidae</taxon>
        <taxon>Sordariales</taxon>
        <taxon>Chaetomiaceae</taxon>
        <taxon>Thermothelomyces</taxon>
    </lineage>
</organism>
<feature type="compositionally biased region" description="Acidic residues" evidence="2">
    <location>
        <begin position="625"/>
        <end position="639"/>
    </location>
</feature>
<dbReference type="eggNOG" id="KOG4653">
    <property type="taxonomic scope" value="Eukaryota"/>
</dbReference>
<dbReference type="GeneID" id="11509465"/>
<evidence type="ECO:0000313" key="6">
    <source>
        <dbReference type="Proteomes" id="UP000007322"/>
    </source>
</evidence>
<evidence type="ECO:0008006" key="7">
    <source>
        <dbReference type="Google" id="ProtNLM"/>
    </source>
</evidence>
<dbReference type="InParanoid" id="G2QQG2"/>
<dbReference type="InterPro" id="IPR039600">
    <property type="entry name" value="TANGO6/Rtp1"/>
</dbReference>
<dbReference type="InterPro" id="IPR011989">
    <property type="entry name" value="ARM-like"/>
</dbReference>
<proteinExistence type="inferred from homology"/>
<dbReference type="RefSeq" id="XP_003667070.1">
    <property type="nucleotide sequence ID" value="XM_003667022.1"/>
</dbReference>
<dbReference type="InterPro" id="IPR016024">
    <property type="entry name" value="ARM-type_fold"/>
</dbReference>